<dbReference type="eggNOG" id="KOG4341">
    <property type="taxonomic scope" value="Eukaryota"/>
</dbReference>
<dbReference type="PANTHER" id="PTHR13318">
    <property type="entry name" value="PARTNER OF PAIRED, ISOFORM B-RELATED"/>
    <property type="match status" value="1"/>
</dbReference>
<dbReference type="STRING" id="1156394.T0R5E8"/>
<dbReference type="Pfam" id="PF13516">
    <property type="entry name" value="LRR_6"/>
    <property type="match status" value="1"/>
</dbReference>
<dbReference type="Gene3D" id="3.80.10.10">
    <property type="entry name" value="Ribonuclease Inhibitor"/>
    <property type="match status" value="2"/>
</dbReference>
<protein>
    <recommendedName>
        <fullName evidence="1">F-box/LRR-repeat protein 15-like leucin rich repeat domain-containing protein</fullName>
    </recommendedName>
</protein>
<dbReference type="GeneID" id="19942296"/>
<dbReference type="EMBL" id="JH767134">
    <property type="protein sequence ID" value="EQC41610.1"/>
    <property type="molecule type" value="Genomic_DNA"/>
</dbReference>
<dbReference type="SUPFAM" id="SSF52047">
    <property type="entry name" value="RNI-like"/>
    <property type="match status" value="1"/>
</dbReference>
<proteinExistence type="predicted"/>
<dbReference type="RefSeq" id="XP_008605324.1">
    <property type="nucleotide sequence ID" value="XM_008607102.1"/>
</dbReference>
<evidence type="ECO:0000313" key="3">
    <source>
        <dbReference type="Proteomes" id="UP000030762"/>
    </source>
</evidence>
<dbReference type="OMA" id="LNLRFCH"/>
<name>T0R5E8_SAPDV</name>
<dbReference type="InterPro" id="IPR032675">
    <property type="entry name" value="LRR_dom_sf"/>
</dbReference>
<dbReference type="OrthoDB" id="550575at2759"/>
<feature type="domain" description="F-box/LRR-repeat protein 15-like leucin rich repeat" evidence="1">
    <location>
        <begin position="191"/>
        <end position="299"/>
    </location>
</feature>
<dbReference type="InterPro" id="IPR001611">
    <property type="entry name" value="Leu-rich_rpt"/>
</dbReference>
<evidence type="ECO:0000313" key="2">
    <source>
        <dbReference type="EMBL" id="EQC41610.1"/>
    </source>
</evidence>
<accession>T0R5E8</accession>
<dbReference type="VEuPathDB" id="FungiDB:SDRG_01569"/>
<dbReference type="AlphaFoldDB" id="T0R5E8"/>
<organism evidence="2 3">
    <name type="scientific">Saprolegnia diclina (strain VS20)</name>
    <dbReference type="NCBI Taxonomy" id="1156394"/>
    <lineage>
        <taxon>Eukaryota</taxon>
        <taxon>Sar</taxon>
        <taxon>Stramenopiles</taxon>
        <taxon>Oomycota</taxon>
        <taxon>Saprolegniomycetes</taxon>
        <taxon>Saprolegniales</taxon>
        <taxon>Saprolegniaceae</taxon>
        <taxon>Saprolegnia</taxon>
    </lineage>
</organism>
<sequence length="390" mass="42689">MSDGRMSAAAEGDGFAALSSATLAHVLGYLDVGDKVRFLSTNRTNACEPLARRMQTFCGACDACKAKTEYLCASSRERRWTVETWASIFQRFGHGIEELHLVGCDGIDPSVFESAEAQAMLRNIVVLRLERCANLPVEAIAKLAQFCTRLREVRLRDLGIDDATVSAIVSANASTLRVLDLQGCHAITGACLDVVGGSAVEDLSLQNCHNVAMAHVEAAAPHCGHMKRLNLRFCHKVTDSVVACIAKHMPLLEDVNLRYCYKMTDAAVSALCAGTPKLRSLNLSQCWRLTDAAIWELAKSLSLLKELRLWGCMKLTSASVVACLTLPSLTLVDIRSRDKLEAVIGGFSTVKHVMESHRSTLLKWEQSGDKVGVFHRKAFVPQRAQVLQRC</sequence>
<dbReference type="Pfam" id="PF25372">
    <property type="entry name" value="DUF7885"/>
    <property type="match status" value="1"/>
</dbReference>
<dbReference type="Proteomes" id="UP000030762">
    <property type="component" value="Unassembled WGS sequence"/>
</dbReference>
<dbReference type="GO" id="GO:0031146">
    <property type="term" value="P:SCF-dependent proteasomal ubiquitin-dependent protein catabolic process"/>
    <property type="evidence" value="ECO:0007669"/>
    <property type="project" value="TreeGrafter"/>
</dbReference>
<dbReference type="GO" id="GO:0019005">
    <property type="term" value="C:SCF ubiquitin ligase complex"/>
    <property type="evidence" value="ECO:0007669"/>
    <property type="project" value="TreeGrafter"/>
</dbReference>
<dbReference type="InterPro" id="IPR057207">
    <property type="entry name" value="FBXL15_LRR"/>
</dbReference>
<dbReference type="InParanoid" id="T0R5E8"/>
<dbReference type="SMART" id="SM00367">
    <property type="entry name" value="LRR_CC"/>
    <property type="match status" value="6"/>
</dbReference>
<gene>
    <name evidence="2" type="ORF">SDRG_01569</name>
</gene>
<keyword evidence="3" id="KW-1185">Reference proteome</keyword>
<dbReference type="InterPro" id="IPR006553">
    <property type="entry name" value="Leu-rich_rpt_Cys-con_subtyp"/>
</dbReference>
<evidence type="ECO:0000259" key="1">
    <source>
        <dbReference type="Pfam" id="PF25372"/>
    </source>
</evidence>
<reference evidence="2 3" key="1">
    <citation type="submission" date="2012-04" db="EMBL/GenBank/DDBJ databases">
        <title>The Genome Sequence of Saprolegnia declina VS20.</title>
        <authorList>
            <consortium name="The Broad Institute Genome Sequencing Platform"/>
            <person name="Russ C."/>
            <person name="Nusbaum C."/>
            <person name="Tyler B."/>
            <person name="van West P."/>
            <person name="Dieguez-Uribeondo J."/>
            <person name="de Bruijn I."/>
            <person name="Tripathy S."/>
            <person name="Jiang R."/>
            <person name="Young S.K."/>
            <person name="Zeng Q."/>
            <person name="Gargeya S."/>
            <person name="Fitzgerald M."/>
            <person name="Haas B."/>
            <person name="Abouelleil A."/>
            <person name="Alvarado L."/>
            <person name="Arachchi H.M."/>
            <person name="Berlin A."/>
            <person name="Chapman S.B."/>
            <person name="Goldberg J."/>
            <person name="Griggs A."/>
            <person name="Gujja S."/>
            <person name="Hansen M."/>
            <person name="Howarth C."/>
            <person name="Imamovic A."/>
            <person name="Larimer J."/>
            <person name="McCowen C."/>
            <person name="Montmayeur A."/>
            <person name="Murphy C."/>
            <person name="Neiman D."/>
            <person name="Pearson M."/>
            <person name="Priest M."/>
            <person name="Roberts A."/>
            <person name="Saif S."/>
            <person name="Shea T."/>
            <person name="Sisk P."/>
            <person name="Sykes S."/>
            <person name="Wortman J."/>
            <person name="Nusbaum C."/>
            <person name="Birren B."/>
        </authorList>
    </citation>
    <scope>NUCLEOTIDE SEQUENCE [LARGE SCALE GENOMIC DNA]</scope>
    <source>
        <strain evidence="2 3">VS20</strain>
    </source>
</reference>